<keyword evidence="3" id="KW-1185">Reference proteome</keyword>
<dbReference type="GeneID" id="67018212"/>
<dbReference type="AlphaFoldDB" id="A0A8J2I461"/>
<dbReference type="RefSeq" id="XP_043169890.1">
    <property type="nucleotide sequence ID" value="XM_043313955.1"/>
</dbReference>
<comment type="caution">
    <text evidence="2">The sequence shown here is derived from an EMBL/GenBank/DDBJ whole genome shotgun (WGS) entry which is preliminary data.</text>
</comment>
<dbReference type="EMBL" id="CAJRGZ010000019">
    <property type="protein sequence ID" value="CAG5162973.1"/>
    <property type="molecule type" value="Genomic_DNA"/>
</dbReference>
<evidence type="ECO:0008006" key="4">
    <source>
        <dbReference type="Google" id="ProtNLM"/>
    </source>
</evidence>
<evidence type="ECO:0000313" key="2">
    <source>
        <dbReference type="EMBL" id="CAG5162973.1"/>
    </source>
</evidence>
<protein>
    <recommendedName>
        <fullName evidence="4">Fungal N-terminal domain-containing protein</fullName>
    </recommendedName>
</protein>
<evidence type="ECO:0000313" key="3">
    <source>
        <dbReference type="Proteomes" id="UP000676310"/>
    </source>
</evidence>
<proteinExistence type="predicted"/>
<sequence>MSFGISIGDVLKLCELAGRVYKNCRDCSGEYKTLTSQARTLSNLLEDIQDKYDKIPENKRQQLIDAYEPCIEVLEELDKLVLHYNGLDTKSKRAWDRLKYDPDRSRNLRERLIASVSMLNSFYTSLIHDSQVLILEALERLEKDYKGGHREESIASIGRLTSGGIADNDEDDGEAWSQILRDLEDVGVSQQQALSYRDVIVDWLVKAVNEGRLLEERPEDGFFATMPQDLGTALPEFDFEEQSHRLDVPAINTPVHRSSPAPFAEHPLVSSPPITQDQPIYLAPSATARGHSTTSLQTSSWHSESEASSLYMEPQPSSLPATPAGSATRRVLVPPPSAAVSVIPVDNPATIVSVEPTRPPPSVPSVTDVTETSAAPPSYYEKDISVTIDLEWTAHRIVAAWSQSDFVTAEKLLEDQLAAVERGQTCTSGTQPDRRILRHLLGVCASYTGKFTKAKRMFESVFNGIYLNRQNLDDGDIAAARWLGDVCLHTQEHTNAALAYSVAYEGSIGRFGVARDRTRQVAAEIKLVDHWLWVFKRIENSLKLNLDPTSIFASTNVVEKSNLMMSVKHHVYETPGFAGHDAMPPHPGRRPSFTIAPRPTYALMISEGFLLGPLISLSSWPLPWDPLFCPTDAVQLDRYMNTVRMANYIGRRLSERELPTNSLGDSKKLHFLTKRGSQWLIDAVKQGLREIGIEHAEHGYEPSILCCLNQQREGVVFSEGIEICFSKLPFRHVYGIKVSDVKWATRRFGAVTQHVAPGFRDSTNFRNVIKGILERAEAQAALPGSTQNVQHVSMDVYPQSPHVSPTLKRPSYG</sequence>
<dbReference type="Proteomes" id="UP000676310">
    <property type="component" value="Unassembled WGS sequence"/>
</dbReference>
<accession>A0A8J2I461</accession>
<reference evidence="2" key="1">
    <citation type="submission" date="2021-05" db="EMBL/GenBank/DDBJ databases">
        <authorList>
            <person name="Stam R."/>
        </authorList>
    </citation>
    <scope>NUCLEOTIDE SEQUENCE</scope>
    <source>
        <strain evidence="2">CS162</strain>
    </source>
</reference>
<feature type="compositionally biased region" description="Low complexity" evidence="1">
    <location>
        <begin position="299"/>
        <end position="309"/>
    </location>
</feature>
<organism evidence="2 3">
    <name type="scientific">Alternaria atra</name>
    <dbReference type="NCBI Taxonomy" id="119953"/>
    <lineage>
        <taxon>Eukaryota</taxon>
        <taxon>Fungi</taxon>
        <taxon>Dikarya</taxon>
        <taxon>Ascomycota</taxon>
        <taxon>Pezizomycotina</taxon>
        <taxon>Dothideomycetes</taxon>
        <taxon>Pleosporomycetidae</taxon>
        <taxon>Pleosporales</taxon>
        <taxon>Pleosporineae</taxon>
        <taxon>Pleosporaceae</taxon>
        <taxon>Alternaria</taxon>
        <taxon>Alternaria sect. Ulocladioides</taxon>
    </lineage>
</organism>
<name>A0A8J2I461_9PLEO</name>
<gene>
    <name evidence="2" type="ORF">ALTATR162_LOCUS6334</name>
</gene>
<feature type="region of interest" description="Disordered" evidence="1">
    <location>
        <begin position="257"/>
        <end position="329"/>
    </location>
</feature>
<feature type="compositionally biased region" description="Low complexity" evidence="1">
    <location>
        <begin position="364"/>
        <end position="373"/>
    </location>
</feature>
<feature type="region of interest" description="Disordered" evidence="1">
    <location>
        <begin position="353"/>
        <end position="373"/>
    </location>
</feature>
<dbReference type="OrthoDB" id="7464126at2759"/>
<evidence type="ECO:0000256" key="1">
    <source>
        <dbReference type="SAM" id="MobiDB-lite"/>
    </source>
</evidence>